<dbReference type="AlphaFoldDB" id="A0A086A1T5"/>
<dbReference type="Proteomes" id="UP000028705">
    <property type="component" value="Unassembled WGS sequence"/>
</dbReference>
<accession>A0A086A1T5</accession>
<evidence type="ECO:0000256" key="1">
    <source>
        <dbReference type="SAM" id="SignalP"/>
    </source>
</evidence>
<evidence type="ECO:0000313" key="2">
    <source>
        <dbReference type="EMBL" id="KFF10649.1"/>
    </source>
</evidence>
<evidence type="ECO:0000313" key="3">
    <source>
        <dbReference type="Proteomes" id="UP000028705"/>
    </source>
</evidence>
<protein>
    <submittedName>
        <fullName evidence="2">Secretion protein</fullName>
    </submittedName>
</protein>
<organism evidence="2 3">
    <name type="scientific">Chryseobacterium soli</name>
    <dbReference type="NCBI Taxonomy" id="445961"/>
    <lineage>
        <taxon>Bacteria</taxon>
        <taxon>Pseudomonadati</taxon>
        <taxon>Bacteroidota</taxon>
        <taxon>Flavobacteriia</taxon>
        <taxon>Flavobacteriales</taxon>
        <taxon>Weeksellaceae</taxon>
        <taxon>Chryseobacterium group</taxon>
        <taxon>Chryseobacterium</taxon>
    </lineage>
</organism>
<dbReference type="EMBL" id="JPRH01000010">
    <property type="protein sequence ID" value="KFF10649.1"/>
    <property type="molecule type" value="Genomic_DNA"/>
</dbReference>
<feature type="signal peptide" evidence="1">
    <location>
        <begin position="1"/>
        <end position="19"/>
    </location>
</feature>
<proteinExistence type="predicted"/>
<name>A0A086A1T5_9FLAO</name>
<keyword evidence="1" id="KW-0732">Signal</keyword>
<sequence length="148" mass="16602">MKKLYMSVLSMCTIIGICAQEVLWQKDIKSNTQDFLSQVTTTIDQQYLITGSSIQTSKLQTEGNKQNNGYDFHLVKIDQQGKEIWGKYFSGNNHDFLSASVATQEGGFLLAGTSYSGKGLDKKDESKGGSDIWLIRINEFGDELWQKT</sequence>
<dbReference type="STRING" id="445961.IW15_20180"/>
<reference evidence="2 3" key="1">
    <citation type="submission" date="2014-07" db="EMBL/GenBank/DDBJ databases">
        <title>Genome of Chryseobacterium soli DSM 19298.</title>
        <authorList>
            <person name="Stropko S.J."/>
            <person name="Pipes S.E."/>
            <person name="Newman J."/>
        </authorList>
    </citation>
    <scope>NUCLEOTIDE SEQUENCE [LARGE SCALE GENOMIC DNA]</scope>
    <source>
        <strain evidence="2 3">DSM 19298</strain>
    </source>
</reference>
<dbReference type="PANTHER" id="PTHR42754">
    <property type="entry name" value="ENDOGLUCANASE"/>
    <property type="match status" value="1"/>
</dbReference>
<feature type="non-terminal residue" evidence="2">
    <location>
        <position position="148"/>
    </location>
</feature>
<gene>
    <name evidence="2" type="ORF">IW15_20180</name>
</gene>
<keyword evidence="3" id="KW-1185">Reference proteome</keyword>
<dbReference type="PANTHER" id="PTHR42754:SF1">
    <property type="entry name" value="LIPOPROTEIN"/>
    <property type="match status" value="1"/>
</dbReference>
<comment type="caution">
    <text evidence="2">The sequence shown here is derived from an EMBL/GenBank/DDBJ whole genome shotgun (WGS) entry which is preliminary data.</text>
</comment>
<dbReference type="eggNOG" id="COG1520">
    <property type="taxonomic scope" value="Bacteria"/>
</dbReference>
<feature type="chain" id="PRO_5001802130" evidence="1">
    <location>
        <begin position="20"/>
        <end position="148"/>
    </location>
</feature>